<dbReference type="PROSITE" id="PS50896">
    <property type="entry name" value="LISH"/>
    <property type="match status" value="1"/>
</dbReference>
<gene>
    <name evidence="1" type="primary">SKDI07G3640</name>
    <name evidence="1" type="ORF">SKDI_07G3640</name>
</gene>
<dbReference type="EMBL" id="OX365902">
    <property type="protein sequence ID" value="CAI4062456.1"/>
    <property type="molecule type" value="Genomic_DNA"/>
</dbReference>
<dbReference type="PIRSF" id="PIRSF007778">
    <property type="entry name" value="UCP007778"/>
    <property type="match status" value="1"/>
</dbReference>
<dbReference type="SMART" id="SM00667">
    <property type="entry name" value="LisH"/>
    <property type="match status" value="1"/>
</dbReference>
<dbReference type="OrthoDB" id="1932312at2759"/>
<evidence type="ECO:0000313" key="2">
    <source>
        <dbReference type="Proteomes" id="UP001162087"/>
    </source>
</evidence>
<name>A0AA35JK26_SACK1</name>
<dbReference type="InterPro" id="IPR016520">
    <property type="entry name" value="UCP007778"/>
</dbReference>
<evidence type="ECO:0000313" key="1">
    <source>
        <dbReference type="EMBL" id="CAI4062456.1"/>
    </source>
</evidence>
<keyword evidence="2" id="KW-1185">Reference proteome</keyword>
<accession>A0AA35JK26</accession>
<sequence length="475" mass="53542">MGDNSASKLYTNLLIANYLKYNGLEESLTAFIKETALPLSALEESKRSNTNIGEVSLESLESIIEDRIHYRKSSFKDRFKTLSINDDLAPIDSAKYGIQPWNHNIRLRINISLNKALIKDIMFISANFTGDDKYLLLSSATGDLTIYDVQRATSKTLKMKEKVKGIIKLCGSIGISSYQYVCPMNGSFYLLDKKFELITNAAWKIHERMITHIKICVFTESSWLIITTGMDNFLRLSLLEVKDTKPHLKQLSEIKLASNCTSLNVIANHDNGNGRKKFSVFLTRAEFTHIACFAISDEKKLVHSYNIALNNTEFSTYAFNVRDAIVVDFVHPSDGGAIKLTPSTMLVVATSHKPYMRLLLVEIPMETGHSESMEPDETPKTYYDKILRNFATEISQDDFSLPIIRKLKSSNGILVGSDVGIYSIDLMNGDSRLLNIPDEAKSLRHRIKCMDVSEDQMKVVAGTSNKSIYMLYVTE</sequence>
<organism evidence="1 2">
    <name type="scientific">Saccharomyces kudriavzevii (strain ATCC MYA-4449 / AS 2.2408 / CBS 8840 / NBRC 1802 / NCYC 2889)</name>
    <name type="common">Yeast</name>
    <dbReference type="NCBI Taxonomy" id="226230"/>
    <lineage>
        <taxon>Eukaryota</taxon>
        <taxon>Fungi</taxon>
        <taxon>Dikarya</taxon>
        <taxon>Ascomycota</taxon>
        <taxon>Saccharomycotina</taxon>
        <taxon>Saccharomycetes</taxon>
        <taxon>Saccharomycetales</taxon>
        <taxon>Saccharomycetaceae</taxon>
        <taxon>Saccharomyces</taxon>
    </lineage>
</organism>
<protein>
    <submittedName>
        <fullName evidence="1">Uncharacterized protein</fullName>
    </submittedName>
</protein>
<dbReference type="InterPro" id="IPR036322">
    <property type="entry name" value="WD40_repeat_dom_sf"/>
</dbReference>
<dbReference type="InterPro" id="IPR006594">
    <property type="entry name" value="LisH"/>
</dbReference>
<proteinExistence type="predicted"/>
<reference evidence="1" key="1">
    <citation type="submission" date="2022-10" db="EMBL/GenBank/DDBJ databases">
        <authorList>
            <person name="Byrne P K."/>
        </authorList>
    </citation>
    <scope>NUCLEOTIDE SEQUENCE</scope>
    <source>
        <strain evidence="1">IFO1802</strain>
    </source>
</reference>
<dbReference type="Proteomes" id="UP001162087">
    <property type="component" value="Chromosome 7"/>
</dbReference>
<dbReference type="SUPFAM" id="SSF50978">
    <property type="entry name" value="WD40 repeat-like"/>
    <property type="match status" value="1"/>
</dbReference>